<dbReference type="AlphaFoldDB" id="A0AA39YHV1"/>
<protein>
    <submittedName>
        <fullName evidence="1">Uncharacterized protein</fullName>
    </submittedName>
</protein>
<dbReference type="EMBL" id="JAULSV010000002">
    <property type="protein sequence ID" value="KAK0652210.1"/>
    <property type="molecule type" value="Genomic_DNA"/>
</dbReference>
<organism evidence="1 2">
    <name type="scientific">Cercophora newfieldiana</name>
    <dbReference type="NCBI Taxonomy" id="92897"/>
    <lineage>
        <taxon>Eukaryota</taxon>
        <taxon>Fungi</taxon>
        <taxon>Dikarya</taxon>
        <taxon>Ascomycota</taxon>
        <taxon>Pezizomycotina</taxon>
        <taxon>Sordariomycetes</taxon>
        <taxon>Sordariomycetidae</taxon>
        <taxon>Sordariales</taxon>
        <taxon>Lasiosphaeriaceae</taxon>
        <taxon>Cercophora</taxon>
    </lineage>
</organism>
<proteinExistence type="predicted"/>
<evidence type="ECO:0000313" key="2">
    <source>
        <dbReference type="Proteomes" id="UP001174936"/>
    </source>
</evidence>
<accession>A0AA39YHV1</accession>
<sequence length="201" mass="22202">MAVGWGDWACLLGCSGLEGGRGTHMFLTGPADLSQKCGQSYLPRGFETSTFFISTGRVRDPQKRSTMRFADHSQAGRGSAWEPHGDDFLSSSPACFRVTACLVCLAQYLTFWRVLSVAKLGNFTCGRDGNRGRRRPIFRICSYYISIRNRDGRQDMMISVSSPSGVSMGGRAWDLAPQGQRVLSEMQAQAESRRSIRTIAL</sequence>
<name>A0AA39YHV1_9PEZI</name>
<gene>
    <name evidence="1" type="ORF">B0T16DRAFT_387514</name>
</gene>
<keyword evidence="2" id="KW-1185">Reference proteome</keyword>
<dbReference type="Proteomes" id="UP001174936">
    <property type="component" value="Unassembled WGS sequence"/>
</dbReference>
<reference evidence="1" key="1">
    <citation type="submission" date="2023-06" db="EMBL/GenBank/DDBJ databases">
        <title>Genome-scale phylogeny and comparative genomics of the fungal order Sordariales.</title>
        <authorList>
            <consortium name="Lawrence Berkeley National Laboratory"/>
            <person name="Hensen N."/>
            <person name="Bonometti L."/>
            <person name="Westerberg I."/>
            <person name="Brannstrom I.O."/>
            <person name="Guillou S."/>
            <person name="Cros-Aarteil S."/>
            <person name="Calhoun S."/>
            <person name="Haridas S."/>
            <person name="Kuo A."/>
            <person name="Mondo S."/>
            <person name="Pangilinan J."/>
            <person name="Riley R."/>
            <person name="Labutti K."/>
            <person name="Andreopoulos B."/>
            <person name="Lipzen A."/>
            <person name="Chen C."/>
            <person name="Yanf M."/>
            <person name="Daum C."/>
            <person name="Ng V."/>
            <person name="Clum A."/>
            <person name="Steindorff A."/>
            <person name="Ohm R."/>
            <person name="Martin F."/>
            <person name="Silar P."/>
            <person name="Natvig D."/>
            <person name="Lalanne C."/>
            <person name="Gautier V."/>
            <person name="Ament-Velasquez S.L."/>
            <person name="Kruys A."/>
            <person name="Hutchinson M.I."/>
            <person name="Powell A.J."/>
            <person name="Barry K."/>
            <person name="Miller A.N."/>
            <person name="Grigoriev I.V."/>
            <person name="Debuchy R."/>
            <person name="Gladieux P."/>
            <person name="Thoren M.H."/>
            <person name="Johannesson H."/>
        </authorList>
    </citation>
    <scope>NUCLEOTIDE SEQUENCE</scope>
    <source>
        <strain evidence="1">SMH2532-1</strain>
    </source>
</reference>
<comment type="caution">
    <text evidence="1">The sequence shown here is derived from an EMBL/GenBank/DDBJ whole genome shotgun (WGS) entry which is preliminary data.</text>
</comment>
<evidence type="ECO:0000313" key="1">
    <source>
        <dbReference type="EMBL" id="KAK0652210.1"/>
    </source>
</evidence>